<accession>A0ABR5AYY8</accession>
<dbReference type="EMBL" id="JXLP01000003">
    <property type="protein sequence ID" value="KIL79443.1"/>
    <property type="molecule type" value="Genomic_DNA"/>
</dbReference>
<dbReference type="Proteomes" id="UP000031982">
    <property type="component" value="Unassembled WGS sequence"/>
</dbReference>
<organism evidence="1 2">
    <name type="scientific">Bacillus badius</name>
    <dbReference type="NCBI Taxonomy" id="1455"/>
    <lineage>
        <taxon>Bacteria</taxon>
        <taxon>Bacillati</taxon>
        <taxon>Bacillota</taxon>
        <taxon>Bacilli</taxon>
        <taxon>Bacillales</taxon>
        <taxon>Bacillaceae</taxon>
        <taxon>Pseudobacillus</taxon>
    </lineage>
</organism>
<proteinExistence type="predicted"/>
<comment type="caution">
    <text evidence="1">The sequence shown here is derived from an EMBL/GenBank/DDBJ whole genome shotgun (WGS) entry which is preliminary data.</text>
</comment>
<evidence type="ECO:0000313" key="2">
    <source>
        <dbReference type="Proteomes" id="UP000031982"/>
    </source>
</evidence>
<keyword evidence="2" id="KW-1185">Reference proteome</keyword>
<evidence type="ECO:0000313" key="1">
    <source>
        <dbReference type="EMBL" id="KIL79443.1"/>
    </source>
</evidence>
<name>A0ABR5AYY8_BACBA</name>
<protein>
    <submittedName>
        <fullName evidence="1">Uncharacterized protein</fullName>
    </submittedName>
</protein>
<reference evidence="1 2" key="1">
    <citation type="submission" date="2015-01" db="EMBL/GenBank/DDBJ databases">
        <title>Genome Assembly of Bacillus badius MTCC 1458.</title>
        <authorList>
            <person name="Verma A."/>
            <person name="Khatri I."/>
            <person name="Mual P."/>
            <person name="Subramanian S."/>
            <person name="Krishnamurthi S."/>
        </authorList>
    </citation>
    <scope>NUCLEOTIDE SEQUENCE [LARGE SCALE GENOMIC DNA]</scope>
    <source>
        <strain evidence="1 2">MTCC 1458</strain>
    </source>
</reference>
<sequence length="38" mass="4253">MGNRMAVVHIIFSDDRTATGQVSCSCIYHIPIENECQL</sequence>
<gene>
    <name evidence="1" type="ORF">SD77_3309</name>
</gene>